<dbReference type="Pfam" id="PF00069">
    <property type="entry name" value="Pkinase"/>
    <property type="match status" value="1"/>
</dbReference>
<dbReference type="GO" id="GO:0005524">
    <property type="term" value="F:ATP binding"/>
    <property type="evidence" value="ECO:0007669"/>
    <property type="project" value="UniProtKB-KW"/>
</dbReference>
<feature type="domain" description="Protein kinase" evidence="6">
    <location>
        <begin position="18"/>
        <end position="286"/>
    </location>
</feature>
<protein>
    <recommendedName>
        <fullName evidence="6">Protein kinase domain-containing protein</fullName>
    </recommendedName>
</protein>
<dbReference type="Gene3D" id="1.10.510.10">
    <property type="entry name" value="Transferase(Phosphotransferase) domain 1"/>
    <property type="match status" value="1"/>
</dbReference>
<evidence type="ECO:0000256" key="4">
    <source>
        <dbReference type="ARBA" id="ARBA00022840"/>
    </source>
</evidence>
<feature type="compositionally biased region" description="Low complexity" evidence="5">
    <location>
        <begin position="346"/>
        <end position="363"/>
    </location>
</feature>
<keyword evidence="8" id="KW-1185">Reference proteome</keyword>
<dbReference type="OrthoDB" id="248923at2759"/>
<evidence type="ECO:0000313" key="8">
    <source>
        <dbReference type="Proteomes" id="UP001152561"/>
    </source>
</evidence>
<accession>A0A9Q1MWH5</accession>
<keyword evidence="3" id="KW-0418">Kinase</keyword>
<evidence type="ECO:0000313" key="7">
    <source>
        <dbReference type="EMBL" id="KAJ8570484.1"/>
    </source>
</evidence>
<evidence type="ECO:0000256" key="2">
    <source>
        <dbReference type="ARBA" id="ARBA00022741"/>
    </source>
</evidence>
<dbReference type="PANTHER" id="PTHR43671:SF82">
    <property type="entry name" value="SERINE_THREONINE-PROTEIN KINASE NEK6-LIKE"/>
    <property type="match status" value="1"/>
</dbReference>
<evidence type="ECO:0000256" key="3">
    <source>
        <dbReference type="ARBA" id="ARBA00022777"/>
    </source>
</evidence>
<evidence type="ECO:0000259" key="6">
    <source>
        <dbReference type="PROSITE" id="PS50011"/>
    </source>
</evidence>
<organism evidence="7 8">
    <name type="scientific">Anisodus acutangulus</name>
    <dbReference type="NCBI Taxonomy" id="402998"/>
    <lineage>
        <taxon>Eukaryota</taxon>
        <taxon>Viridiplantae</taxon>
        <taxon>Streptophyta</taxon>
        <taxon>Embryophyta</taxon>
        <taxon>Tracheophyta</taxon>
        <taxon>Spermatophyta</taxon>
        <taxon>Magnoliopsida</taxon>
        <taxon>eudicotyledons</taxon>
        <taxon>Gunneridae</taxon>
        <taxon>Pentapetalae</taxon>
        <taxon>asterids</taxon>
        <taxon>lamiids</taxon>
        <taxon>Solanales</taxon>
        <taxon>Solanaceae</taxon>
        <taxon>Solanoideae</taxon>
        <taxon>Hyoscyameae</taxon>
        <taxon>Anisodus</taxon>
    </lineage>
</organism>
<evidence type="ECO:0000256" key="5">
    <source>
        <dbReference type="SAM" id="MobiDB-lite"/>
    </source>
</evidence>
<keyword evidence="1" id="KW-0808">Transferase</keyword>
<dbReference type="AlphaFoldDB" id="A0A9Q1MWH5"/>
<keyword evidence="2" id="KW-0547">Nucleotide-binding</keyword>
<reference evidence="8" key="1">
    <citation type="journal article" date="2023" name="Proc. Natl. Acad. Sci. U.S.A.">
        <title>Genomic and structural basis for evolution of tropane alkaloid biosynthesis.</title>
        <authorList>
            <person name="Wanga Y.-J."/>
            <person name="Taina T."/>
            <person name="Yua J.-Y."/>
            <person name="Lia J."/>
            <person name="Xua B."/>
            <person name="Chenc J."/>
            <person name="D'Auriad J.C."/>
            <person name="Huanga J.-P."/>
            <person name="Huanga S.-X."/>
        </authorList>
    </citation>
    <scope>NUCLEOTIDE SEQUENCE [LARGE SCALE GENOMIC DNA]</scope>
    <source>
        <strain evidence="8">cv. KIB-2019</strain>
    </source>
</reference>
<gene>
    <name evidence="7" type="ORF">K7X08_037456</name>
</gene>
<evidence type="ECO:0000256" key="1">
    <source>
        <dbReference type="ARBA" id="ARBA00022679"/>
    </source>
</evidence>
<keyword evidence="4" id="KW-0067">ATP-binding</keyword>
<feature type="compositionally biased region" description="Basic and acidic residues" evidence="5">
    <location>
        <begin position="371"/>
        <end position="391"/>
    </location>
</feature>
<dbReference type="SUPFAM" id="SSF56112">
    <property type="entry name" value="Protein kinase-like (PK-like)"/>
    <property type="match status" value="1"/>
</dbReference>
<dbReference type="PANTHER" id="PTHR43671">
    <property type="entry name" value="SERINE/THREONINE-PROTEIN KINASE NEK"/>
    <property type="match status" value="1"/>
</dbReference>
<name>A0A9Q1MWH5_9SOLA</name>
<dbReference type="InterPro" id="IPR011009">
    <property type="entry name" value="Kinase-like_dom_sf"/>
</dbReference>
<dbReference type="PROSITE" id="PS50011">
    <property type="entry name" value="PROTEIN_KINASE_DOM"/>
    <property type="match status" value="1"/>
</dbReference>
<sequence>METQNSDSDSKYSKIDDYEVIEQLARRTTGTAFLVLLRTEKKKSTERPDIAYVVQQKIPLAKQTEKSKRTAQQEMNLIAKLSHPYILEYKDAWVDKGSCICIIASYCEDGNMAEIIRKSRGAFFPEEKLCKWTTQLLLALEYLHSNHVHHRDLKIQTFALCNIFITKDNDIRLGDFGLGKLVDAEGFASSVVGTPNDMCPELFAGIPYGYKSDIWSLGSCMFEIAAHQPPFKAADKTGLINKINRGLFSPLPIIYSSTLKQTIKSMLRKTPEHRPTAAELLRHQHLQAYLLLCHSPSSVFLPVKSPSSTKEKTRPSPGKSISPGDSSARQFKLKEKRTISQDIDQPETISPTETTITPSSSSSRAKIWSGEQEHASPEHVKQSEEGDRKSCKTKELEVLSSPLDNEKAYIVECISGRSNYKARSFDEESTSSNSQPAKPRCYATETENGSECRELAIDCMPTESDGSLLHKDELEKATTVYHTKRAKKDALRALDDKVSQLKSLAALAGKDDKDDWGNPTQQRAEALESLLEVCARLLKQEKIDELAGVLKPFGDDGMSSRETAIWLTKSLMTAQKLSKGS</sequence>
<dbReference type="GO" id="GO:0055028">
    <property type="term" value="C:cortical microtubule"/>
    <property type="evidence" value="ECO:0007669"/>
    <property type="project" value="TreeGrafter"/>
</dbReference>
<dbReference type="InterPro" id="IPR000719">
    <property type="entry name" value="Prot_kinase_dom"/>
</dbReference>
<dbReference type="Proteomes" id="UP001152561">
    <property type="component" value="Unassembled WGS sequence"/>
</dbReference>
<dbReference type="EMBL" id="JAJAGQ010000002">
    <property type="protein sequence ID" value="KAJ8570484.1"/>
    <property type="molecule type" value="Genomic_DNA"/>
</dbReference>
<dbReference type="GO" id="GO:0004674">
    <property type="term" value="F:protein serine/threonine kinase activity"/>
    <property type="evidence" value="ECO:0007669"/>
    <property type="project" value="TreeGrafter"/>
</dbReference>
<proteinExistence type="predicted"/>
<comment type="caution">
    <text evidence="7">The sequence shown here is derived from an EMBL/GenBank/DDBJ whole genome shotgun (WGS) entry which is preliminary data.</text>
</comment>
<feature type="region of interest" description="Disordered" evidence="5">
    <location>
        <begin position="303"/>
        <end position="391"/>
    </location>
</feature>
<dbReference type="InterPro" id="IPR050660">
    <property type="entry name" value="NEK_Ser/Thr_kinase"/>
</dbReference>
<dbReference type="GO" id="GO:0007017">
    <property type="term" value="P:microtubule-based process"/>
    <property type="evidence" value="ECO:0007669"/>
    <property type="project" value="TreeGrafter"/>
</dbReference>
<dbReference type="Gene3D" id="3.30.200.20">
    <property type="entry name" value="Phosphorylase Kinase, domain 1"/>
    <property type="match status" value="1"/>
</dbReference>